<dbReference type="EMBL" id="JAJSOF020000011">
    <property type="protein sequence ID" value="KAJ4444154.1"/>
    <property type="molecule type" value="Genomic_DNA"/>
</dbReference>
<feature type="compositionally biased region" description="Polar residues" evidence="1">
    <location>
        <begin position="162"/>
        <end position="171"/>
    </location>
</feature>
<dbReference type="Proteomes" id="UP001148838">
    <property type="component" value="Unassembled WGS sequence"/>
</dbReference>
<evidence type="ECO:0000313" key="2">
    <source>
        <dbReference type="EMBL" id="KAJ4444154.1"/>
    </source>
</evidence>
<keyword evidence="3" id="KW-1185">Reference proteome</keyword>
<evidence type="ECO:0000256" key="1">
    <source>
        <dbReference type="SAM" id="MobiDB-lite"/>
    </source>
</evidence>
<organism evidence="2 3">
    <name type="scientific">Periplaneta americana</name>
    <name type="common">American cockroach</name>
    <name type="synonym">Blatta americana</name>
    <dbReference type="NCBI Taxonomy" id="6978"/>
    <lineage>
        <taxon>Eukaryota</taxon>
        <taxon>Metazoa</taxon>
        <taxon>Ecdysozoa</taxon>
        <taxon>Arthropoda</taxon>
        <taxon>Hexapoda</taxon>
        <taxon>Insecta</taxon>
        <taxon>Pterygota</taxon>
        <taxon>Neoptera</taxon>
        <taxon>Polyneoptera</taxon>
        <taxon>Dictyoptera</taxon>
        <taxon>Blattodea</taxon>
        <taxon>Blattoidea</taxon>
        <taxon>Blattidae</taxon>
        <taxon>Blattinae</taxon>
        <taxon>Periplaneta</taxon>
    </lineage>
</organism>
<proteinExistence type="predicted"/>
<evidence type="ECO:0000313" key="3">
    <source>
        <dbReference type="Proteomes" id="UP001148838"/>
    </source>
</evidence>
<feature type="region of interest" description="Disordered" evidence="1">
    <location>
        <begin position="31"/>
        <end position="50"/>
    </location>
</feature>
<protein>
    <submittedName>
        <fullName evidence="2">Uncharacterized protein</fullName>
    </submittedName>
</protein>
<name>A0ABQ8TDY9_PERAM</name>
<comment type="caution">
    <text evidence="2">The sequence shown here is derived from an EMBL/GenBank/DDBJ whole genome shotgun (WGS) entry which is preliminary data.</text>
</comment>
<reference evidence="2 3" key="1">
    <citation type="journal article" date="2022" name="Allergy">
        <title>Genome assembly and annotation of Periplaneta americana reveal a comprehensive cockroach allergen profile.</title>
        <authorList>
            <person name="Wang L."/>
            <person name="Xiong Q."/>
            <person name="Saelim N."/>
            <person name="Wang L."/>
            <person name="Nong W."/>
            <person name="Wan A.T."/>
            <person name="Shi M."/>
            <person name="Liu X."/>
            <person name="Cao Q."/>
            <person name="Hui J.H.L."/>
            <person name="Sookrung N."/>
            <person name="Leung T.F."/>
            <person name="Tungtrongchitr A."/>
            <person name="Tsui S.K.W."/>
        </authorList>
    </citation>
    <scope>NUCLEOTIDE SEQUENCE [LARGE SCALE GENOMIC DNA]</scope>
    <source>
        <strain evidence="2">PWHHKU_190912</strain>
    </source>
</reference>
<sequence>MAGLCEGGNEPPGSVKAIFNNFSVNRGQEKRKANEKMEQGGSGGYALQGSANGRLAKPEYLEVERRETATAVKLLAIHTYVHGIQLLGPWSHNAKILVSQIGQILISITGGTDGPALRPIEIYCANPRYGMSCMPQIPYAHRPNHMTALTTGTYSRQNPYTIPASATSSKAPLSVRGETPPPSRSASGAIAEAIQRRLTTFHGGRLRESAASGGRL</sequence>
<gene>
    <name evidence="2" type="ORF">ANN_05943</name>
</gene>
<feature type="region of interest" description="Disordered" evidence="1">
    <location>
        <begin position="162"/>
        <end position="189"/>
    </location>
</feature>
<accession>A0ABQ8TDY9</accession>